<evidence type="ECO:0000313" key="1">
    <source>
        <dbReference type="EMBL" id="KJD42796.1"/>
    </source>
</evidence>
<proteinExistence type="predicted"/>
<keyword evidence="2" id="KW-1185">Reference proteome</keyword>
<dbReference type="Proteomes" id="UP000032534">
    <property type="component" value="Unassembled WGS sequence"/>
</dbReference>
<reference evidence="1 2" key="1">
    <citation type="submission" date="2014-11" db="EMBL/GenBank/DDBJ databases">
        <title>Draft Genome Sequences of Paenibacillus polymyxa NRRL B-30509 and Paenibacillus terrae NRRL B-30644, Strains from a Poultry Environment that Produce Tridecaptin A and Paenicidins.</title>
        <authorList>
            <person name="van Belkum M.J."/>
            <person name="Lohans C.T."/>
            <person name="Vederas J.C."/>
        </authorList>
    </citation>
    <scope>NUCLEOTIDE SEQUENCE [LARGE SCALE GENOMIC DNA]</scope>
    <source>
        <strain evidence="1 2">NRRL B-30644</strain>
    </source>
</reference>
<evidence type="ECO:0000313" key="2">
    <source>
        <dbReference type="Proteomes" id="UP000032534"/>
    </source>
</evidence>
<comment type="caution">
    <text evidence="1">The sequence shown here is derived from an EMBL/GenBank/DDBJ whole genome shotgun (WGS) entry which is preliminary data.</text>
</comment>
<dbReference type="PATRIC" id="fig|159743.3.peg.5825"/>
<accession>A0A0D7WUE3</accession>
<protein>
    <submittedName>
        <fullName evidence="1">Uncharacterized protein</fullName>
    </submittedName>
</protein>
<dbReference type="EMBL" id="JTHP01000085">
    <property type="protein sequence ID" value="KJD42796.1"/>
    <property type="molecule type" value="Genomic_DNA"/>
</dbReference>
<dbReference type="AlphaFoldDB" id="A0A0D7WUE3"/>
<sequence length="134" mass="15642">MFKLLFIQYPGLQHFLDDRKDTFVDNSDVPEFLDEQAVVDIIKLTFDVSLDDPRCSVSLIGHTANCMFGRSVQSKTVGVFEEPGFCECLEYDWDAFLDDAINNGRNTERSQLSFCFSIKYRRTRDRQAYLFYFS</sequence>
<name>A0A0D7WUE3_9BACL</name>
<gene>
    <name evidence="1" type="ORF">QD47_26245</name>
</gene>
<organism evidence="1 2">
    <name type="scientific">Paenibacillus terrae</name>
    <dbReference type="NCBI Taxonomy" id="159743"/>
    <lineage>
        <taxon>Bacteria</taxon>
        <taxon>Bacillati</taxon>
        <taxon>Bacillota</taxon>
        <taxon>Bacilli</taxon>
        <taxon>Bacillales</taxon>
        <taxon>Paenibacillaceae</taxon>
        <taxon>Paenibacillus</taxon>
    </lineage>
</organism>